<gene>
    <name evidence="2" type="ORF">C7457_0259</name>
</gene>
<feature type="chain" id="PRO_5019566661" evidence="1">
    <location>
        <begin position="21"/>
        <end position="302"/>
    </location>
</feature>
<dbReference type="AlphaFoldDB" id="A0A420W7X7"/>
<dbReference type="OrthoDB" id="13206at2"/>
<keyword evidence="1" id="KW-0732">Signal</keyword>
<organism evidence="2 3">
    <name type="scientific">Thermovibrio guaymasensis</name>
    <dbReference type="NCBI Taxonomy" id="240167"/>
    <lineage>
        <taxon>Bacteria</taxon>
        <taxon>Pseudomonadati</taxon>
        <taxon>Aquificota</taxon>
        <taxon>Aquificia</taxon>
        <taxon>Desulfurobacteriales</taxon>
        <taxon>Desulfurobacteriaceae</taxon>
        <taxon>Thermovibrio</taxon>
    </lineage>
</organism>
<comment type="caution">
    <text evidence="2">The sequence shown here is derived from an EMBL/GenBank/DDBJ whole genome shotgun (WGS) entry which is preliminary data.</text>
</comment>
<dbReference type="Gene3D" id="1.25.40.10">
    <property type="entry name" value="Tetratricopeptide repeat domain"/>
    <property type="match status" value="1"/>
</dbReference>
<sequence length="302" mass="35049">MKKKISALLLSLTLLTPSLAFSKSATYEKEIEKKIKCPTSFTQNPPYYFYCIYRDYHNHKYDSGIEKAKKALKEIEPLLKKNPKGIIPNAEKKGAKLRDPHVYKVASDLHMLLGMLYYKKSLDVDDSAEKKVYKPFFEKLQKKGFDFVQINELMALYSMKRLFPDQMDEKKRKRYRELLKKMGVNEKELDDLMTKAQKVAEEQDKKRLQYLRMAFEEFQKAVQIDPENALAYYQLGNLYSGILSEGAPEASEAAEEAYYKAASILKKEGDINGYKEVVKRLKLINPSSKYLKLLEEKGKNDA</sequence>
<evidence type="ECO:0000256" key="1">
    <source>
        <dbReference type="SAM" id="SignalP"/>
    </source>
</evidence>
<evidence type="ECO:0000313" key="3">
    <source>
        <dbReference type="Proteomes" id="UP000280881"/>
    </source>
</evidence>
<dbReference type="Proteomes" id="UP000280881">
    <property type="component" value="Unassembled WGS sequence"/>
</dbReference>
<name>A0A420W7X7_9BACT</name>
<evidence type="ECO:0000313" key="2">
    <source>
        <dbReference type="EMBL" id="RKQ63388.1"/>
    </source>
</evidence>
<dbReference type="InterPro" id="IPR011990">
    <property type="entry name" value="TPR-like_helical_dom_sf"/>
</dbReference>
<dbReference type="RefSeq" id="WP_121169636.1">
    <property type="nucleotide sequence ID" value="NZ_RBIE01000001.1"/>
</dbReference>
<dbReference type="Pfam" id="PF13414">
    <property type="entry name" value="TPR_11"/>
    <property type="match status" value="1"/>
</dbReference>
<dbReference type="EMBL" id="RBIE01000001">
    <property type="protein sequence ID" value="RKQ63388.1"/>
    <property type="molecule type" value="Genomic_DNA"/>
</dbReference>
<accession>A0A420W7X7</accession>
<dbReference type="SUPFAM" id="SSF48452">
    <property type="entry name" value="TPR-like"/>
    <property type="match status" value="1"/>
</dbReference>
<keyword evidence="3" id="KW-1185">Reference proteome</keyword>
<proteinExistence type="predicted"/>
<feature type="signal peptide" evidence="1">
    <location>
        <begin position="1"/>
        <end position="20"/>
    </location>
</feature>
<reference evidence="2 3" key="1">
    <citation type="submission" date="2018-10" db="EMBL/GenBank/DDBJ databases">
        <title>Genomic Encyclopedia of Type Strains, Phase IV (KMG-IV): sequencing the most valuable type-strain genomes for metagenomic binning, comparative biology and taxonomic classification.</title>
        <authorList>
            <person name="Goeker M."/>
        </authorList>
    </citation>
    <scope>NUCLEOTIDE SEQUENCE [LARGE SCALE GENOMIC DNA]</scope>
    <source>
        <strain evidence="2 3">DSM 15521</strain>
    </source>
</reference>
<protein>
    <submittedName>
        <fullName evidence="2">TPR repeat protein</fullName>
    </submittedName>
</protein>